<dbReference type="EMBL" id="FBWC01000008">
    <property type="protein sequence ID" value="CUX18359.1"/>
    <property type="molecule type" value="Genomic_DNA"/>
</dbReference>
<reference evidence="1 2" key="1">
    <citation type="submission" date="2016-01" db="EMBL/GenBank/DDBJ databases">
        <authorList>
            <person name="Oliw E.H."/>
        </authorList>
    </citation>
    <scope>NUCLEOTIDE SEQUENCE [LARGE SCALE GENOMIC DNA]</scope>
    <source>
        <strain evidence="1 2">Kerr 14</strain>
    </source>
</reference>
<dbReference type="Proteomes" id="UP000191897">
    <property type="component" value="Unassembled WGS sequence"/>
</dbReference>
<organism evidence="1 2">
    <name type="scientific">Agrobacterium tumefaciens str. Kerr 14</name>
    <dbReference type="NCBI Taxonomy" id="1183424"/>
    <lineage>
        <taxon>Bacteria</taxon>
        <taxon>Pseudomonadati</taxon>
        <taxon>Pseudomonadota</taxon>
        <taxon>Alphaproteobacteria</taxon>
        <taxon>Hyphomicrobiales</taxon>
        <taxon>Rhizobiaceae</taxon>
        <taxon>Rhizobium/Agrobacterium group</taxon>
        <taxon>Agrobacterium</taxon>
        <taxon>Agrobacterium tumefaciens complex</taxon>
    </lineage>
</organism>
<gene>
    <name evidence="1" type="ORF">AGR4C_Cc160278</name>
</gene>
<evidence type="ECO:0000313" key="2">
    <source>
        <dbReference type="Proteomes" id="UP000191897"/>
    </source>
</evidence>
<accession>A0A1S7PB53</accession>
<sequence>MANARFYGISIAQPICQQAALGKPTRELGKLHAVYSRYPSPDNAAALGLCCWTRPQDAGNPIAGKVCGSRKNQ</sequence>
<name>A0A1S7PB53_AGRTU</name>
<protein>
    <submittedName>
        <fullName evidence="1">Uncharacterized protein</fullName>
    </submittedName>
</protein>
<evidence type="ECO:0000313" key="1">
    <source>
        <dbReference type="EMBL" id="CUX18359.1"/>
    </source>
</evidence>
<proteinExistence type="predicted"/>
<dbReference type="AlphaFoldDB" id="A0A1S7PB53"/>